<dbReference type="InterPro" id="IPR045243">
    <property type="entry name" value="Rna14-like"/>
</dbReference>
<evidence type="ECO:0000313" key="11">
    <source>
        <dbReference type="EMBL" id="KAJ5104117.1"/>
    </source>
</evidence>
<feature type="region of interest" description="Disordered" evidence="9">
    <location>
        <begin position="1"/>
        <end position="232"/>
    </location>
</feature>
<feature type="compositionally biased region" description="Polar residues" evidence="9">
    <location>
        <begin position="147"/>
        <end position="176"/>
    </location>
</feature>
<dbReference type="AlphaFoldDB" id="A0A9W9KGC4"/>
<evidence type="ECO:0000313" key="12">
    <source>
        <dbReference type="Proteomes" id="UP001149074"/>
    </source>
</evidence>
<dbReference type="SUPFAM" id="SSF48452">
    <property type="entry name" value="TPR-like"/>
    <property type="match status" value="2"/>
</dbReference>
<organism evidence="11 12">
    <name type="scientific">Penicillium argentinense</name>
    <dbReference type="NCBI Taxonomy" id="1131581"/>
    <lineage>
        <taxon>Eukaryota</taxon>
        <taxon>Fungi</taxon>
        <taxon>Dikarya</taxon>
        <taxon>Ascomycota</taxon>
        <taxon>Pezizomycotina</taxon>
        <taxon>Eurotiomycetes</taxon>
        <taxon>Eurotiomycetidae</taxon>
        <taxon>Eurotiales</taxon>
        <taxon>Aspergillaceae</taxon>
        <taxon>Penicillium</taxon>
    </lineage>
</organism>
<name>A0A9W9KGC4_9EURO</name>
<feature type="region of interest" description="Disordered" evidence="9">
    <location>
        <begin position="862"/>
        <end position="934"/>
    </location>
</feature>
<dbReference type="Pfam" id="PF05843">
    <property type="entry name" value="Suf"/>
    <property type="match status" value="1"/>
</dbReference>
<comment type="subcellular location">
    <subcellularLocation>
        <location evidence="2 8">Cytoplasm</location>
    </subcellularLocation>
    <subcellularLocation>
        <location evidence="8">Nucleus</location>
    </subcellularLocation>
    <text evidence="8">Nucleus and/or cytoplasm.</text>
</comment>
<dbReference type="PANTHER" id="PTHR19980:SF0">
    <property type="entry name" value="CLEAVAGE STIMULATION FACTOR SUBUNIT 3"/>
    <property type="match status" value="1"/>
</dbReference>
<dbReference type="SMART" id="SM00386">
    <property type="entry name" value="HAT"/>
    <property type="match status" value="5"/>
</dbReference>
<evidence type="ECO:0000256" key="8">
    <source>
        <dbReference type="RuleBase" id="RU369035"/>
    </source>
</evidence>
<feature type="compositionally biased region" description="Acidic residues" evidence="9">
    <location>
        <begin position="121"/>
        <end position="135"/>
    </location>
</feature>
<dbReference type="RefSeq" id="XP_056477497.1">
    <property type="nucleotide sequence ID" value="XM_056617140.1"/>
</dbReference>
<dbReference type="GO" id="GO:0180010">
    <property type="term" value="P:co-transcriptional mRNA 3'-end processing, cleavage and polyadenylation pathway"/>
    <property type="evidence" value="ECO:0007669"/>
    <property type="project" value="UniProtKB-UniRule"/>
</dbReference>
<feature type="region of interest" description="Disordered" evidence="9">
    <location>
        <begin position="1021"/>
        <end position="1050"/>
    </location>
</feature>
<proteinExistence type="predicted"/>
<reference evidence="11" key="1">
    <citation type="submission" date="2022-11" db="EMBL/GenBank/DDBJ databases">
        <authorList>
            <person name="Petersen C."/>
        </authorList>
    </citation>
    <scope>NUCLEOTIDE SEQUENCE</scope>
    <source>
        <strain evidence="11">IBT 30761</strain>
    </source>
</reference>
<feature type="compositionally biased region" description="Basic and acidic residues" evidence="9">
    <location>
        <begin position="888"/>
        <end position="897"/>
    </location>
</feature>
<feature type="domain" description="Suppressor of forked" evidence="10">
    <location>
        <begin position="234"/>
        <end position="839"/>
    </location>
</feature>
<dbReference type="GO" id="GO:0003729">
    <property type="term" value="F:mRNA binding"/>
    <property type="evidence" value="ECO:0007669"/>
    <property type="project" value="TreeGrafter"/>
</dbReference>
<evidence type="ECO:0000256" key="2">
    <source>
        <dbReference type="ARBA" id="ARBA00004496"/>
    </source>
</evidence>
<dbReference type="InterPro" id="IPR008847">
    <property type="entry name" value="Suf"/>
</dbReference>
<dbReference type="InterPro" id="IPR003107">
    <property type="entry name" value="HAT"/>
</dbReference>
<keyword evidence="5" id="KW-0677">Repeat</keyword>
<evidence type="ECO:0000256" key="3">
    <source>
        <dbReference type="ARBA" id="ARBA00022490"/>
    </source>
</evidence>
<dbReference type="Proteomes" id="UP001149074">
    <property type="component" value="Unassembled WGS sequence"/>
</dbReference>
<evidence type="ECO:0000256" key="1">
    <source>
        <dbReference type="ARBA" id="ARBA00002863"/>
    </source>
</evidence>
<reference evidence="11" key="2">
    <citation type="journal article" date="2023" name="IMA Fungus">
        <title>Comparative genomic study of the Penicillium genus elucidates a diverse pangenome and 15 lateral gene transfer events.</title>
        <authorList>
            <person name="Petersen C."/>
            <person name="Sorensen T."/>
            <person name="Nielsen M.R."/>
            <person name="Sondergaard T.E."/>
            <person name="Sorensen J.L."/>
            <person name="Fitzpatrick D.A."/>
            <person name="Frisvad J.C."/>
            <person name="Nielsen K.L."/>
        </authorList>
    </citation>
    <scope>NUCLEOTIDE SEQUENCE</scope>
    <source>
        <strain evidence="11">IBT 30761</strain>
    </source>
</reference>
<dbReference type="FunFam" id="1.25.40.1040:FF:000006">
    <property type="entry name" value="CFIA complex component Rna14, putative"/>
    <property type="match status" value="1"/>
</dbReference>
<dbReference type="GO" id="GO:0005737">
    <property type="term" value="C:cytoplasm"/>
    <property type="evidence" value="ECO:0007669"/>
    <property type="project" value="UniProtKB-SubCell"/>
</dbReference>
<dbReference type="EMBL" id="JAPQKI010000004">
    <property type="protein sequence ID" value="KAJ5104117.1"/>
    <property type="molecule type" value="Genomic_DNA"/>
</dbReference>
<evidence type="ECO:0000256" key="9">
    <source>
        <dbReference type="SAM" id="MobiDB-lite"/>
    </source>
</evidence>
<dbReference type="InterPro" id="IPR011990">
    <property type="entry name" value="TPR-like_helical_dom_sf"/>
</dbReference>
<comment type="caution">
    <text evidence="11">The sequence shown here is derived from an EMBL/GenBank/DDBJ whole genome shotgun (WGS) entry which is preliminary data.</text>
</comment>
<dbReference type="Gene3D" id="1.25.40.1040">
    <property type="match status" value="1"/>
</dbReference>
<evidence type="ECO:0000256" key="6">
    <source>
        <dbReference type="ARBA" id="ARBA00023242"/>
    </source>
</evidence>
<dbReference type="PANTHER" id="PTHR19980">
    <property type="entry name" value="RNA CLEAVAGE STIMULATION FACTOR"/>
    <property type="match status" value="1"/>
</dbReference>
<comment type="function">
    <text evidence="1 8">Component of the cleavage factor IA (CFIA) complex, which is involved in the endonucleolytic cleavage during polyadenylation-dependent pre-mRNA 3'-end formation.</text>
</comment>
<evidence type="ECO:0000256" key="5">
    <source>
        <dbReference type="ARBA" id="ARBA00022737"/>
    </source>
</evidence>
<evidence type="ECO:0000259" key="10">
    <source>
        <dbReference type="Pfam" id="PF05843"/>
    </source>
</evidence>
<feature type="compositionally biased region" description="Polar residues" evidence="9">
    <location>
        <begin position="194"/>
        <end position="215"/>
    </location>
</feature>
<keyword evidence="6 8" id="KW-0539">Nucleus</keyword>
<feature type="compositionally biased region" description="Low complexity" evidence="9">
    <location>
        <begin position="177"/>
        <end position="192"/>
    </location>
</feature>
<feature type="compositionally biased region" description="Polar residues" evidence="9">
    <location>
        <begin position="1021"/>
        <end position="1039"/>
    </location>
</feature>
<evidence type="ECO:0000256" key="4">
    <source>
        <dbReference type="ARBA" id="ARBA00022664"/>
    </source>
</evidence>
<evidence type="ECO:0000256" key="7">
    <source>
        <dbReference type="ARBA" id="ARBA00026188"/>
    </source>
</evidence>
<accession>A0A9W9KGC4</accession>
<gene>
    <name evidence="11" type="ORF">N7532_004646</name>
</gene>
<sequence>MADDAEEAFFQSQSMNKDFEASAAPENQLAADADDDEYDHSNTLDDQPEASDPDAQLNQASAEMSAANPPDTSDMATGVDSDTKDPSVATPPAESQTSTPVPPADAPAQSRPRTIGGFDVDSQDEDYGEDEEADYEPPAVLEVDVSNAMSQEPSSGNANQNTFPDVSSQATVQGSANVPDVSNSSYSSVPPSNIDPSTAQAQWASHEASLQNSIAPTPVPGSPSTTKGRLPHDHVGILQDRVSEDPRGDTAAWLELIAEHRSRNRIDSAREVYEQFVAVFPMAADQWQAYAAMESDLNELWRLEQIFSRTLFVLPSVRLWSYYLDYVRRKNPLTTDDSEKARRTINGAYNLALDYVGVDKDSGNIWSDYVEFIRSGPGHVGGSGWQDQQKMDLLRKAYQKAIGVPMQSVNALWKEYDQFEMGLNKLTGRKFLQEQSPSYMTARSSYIELQNITRELIRTTVPRLPPVPGSEGDVEFAQQVDVWKRWIAWEKGDPLVLKDEDAAAFKARVVYVYKQALMALRFLPEIWFEAADFCFLNDMEKEGNAFLTQGIEANPESCLLAFKQADRLEVTSSSEQDSYKRAGIVRAPYDKLLDSLYGLINKAQTQETNDVSRIEETFAKENPDYNLAQNDDDDDFQGELKKKQAAKQAQIDAVRNAHSIQITALSKIISHAWIALMRAMRRVRGKGTPTDDLGSRLIFSEARKRGRITSDVYIASALIEYHCYKDGAATKIFERGSKLFPEDEQFALEYLKHLIDINDIVNARAVFEMTVQRLVSKAKTLHKAKPIFAFLHEYESQYGDLVQVINLETRMRELWPEDTSLEKFSHRYITPSFDPISVRPILSPTQTRPKYQYSDAAAEALTSPAPGQFNPPLSSPKRPYPGDDFDYDSDRPRKFARADSPLRSTQGRRVDQQKRAPHLNGQAHSQYKPQGSPAPLPRAVVELLSKIPHASAYNICRLSPEKMIDLIRNTAIPASTAEIPLPANVRNLGAAQAANPQGGKFNVWSFSYLIGWFSPPSSVLRSNSTHSNPMSSKCQNPSPRDSRPYCSASR</sequence>
<keyword evidence="3 8" id="KW-0963">Cytoplasm</keyword>
<keyword evidence="4 8" id="KW-0507">mRNA processing</keyword>
<dbReference type="OrthoDB" id="26282at2759"/>
<dbReference type="GO" id="GO:0005634">
    <property type="term" value="C:nucleus"/>
    <property type="evidence" value="ECO:0007669"/>
    <property type="project" value="UniProtKB-SubCell"/>
</dbReference>
<dbReference type="GeneID" id="81356119"/>
<protein>
    <recommendedName>
        <fullName evidence="7 8">mRNA 3'-end-processing protein RNA14</fullName>
    </recommendedName>
</protein>
<keyword evidence="12" id="KW-1185">Reference proteome</keyword>